<dbReference type="SUPFAM" id="SSF51735">
    <property type="entry name" value="NAD(P)-binding Rossmann-fold domains"/>
    <property type="match status" value="1"/>
</dbReference>
<accession>A0A2P8HEH7</accession>
<dbReference type="InterPro" id="IPR002347">
    <property type="entry name" value="SDR_fam"/>
</dbReference>
<dbReference type="OrthoDB" id="9786056at2"/>
<evidence type="ECO:0000313" key="5">
    <source>
        <dbReference type="Proteomes" id="UP000240971"/>
    </source>
</evidence>
<evidence type="ECO:0000256" key="2">
    <source>
        <dbReference type="ARBA" id="ARBA00023002"/>
    </source>
</evidence>
<proteinExistence type="inferred from homology"/>
<dbReference type="RefSeq" id="WP_106530082.1">
    <property type="nucleotide sequence ID" value="NZ_PYAW01000005.1"/>
</dbReference>
<dbReference type="InterPro" id="IPR036291">
    <property type="entry name" value="NAD(P)-bd_dom_sf"/>
</dbReference>
<sequence>MHQSKKVVLITGASSGLGLAVASYLWTNGYIVYGASRSIQGDKYPFHTLQMDVAQEASIETAVGAIIQEQGHIDVLINNAGLGLIGPSEYLSLSDVAKVMDVNVLGALRSIQAVLPQMRSQKSGLIINISSIASENGLPYRAAYSASKASLDRITEALRAELASFGVQACYIQPGGFNTEINDNRMVTLLKGDAYKGSWERCHRIIKDSVSLGLSPAMLGPAVEKIIESKRVKRCYRIGKPLEKLSVVLKKLLPDHIYDKMIRKHFEIY</sequence>
<dbReference type="PRINTS" id="PR00081">
    <property type="entry name" value="GDHRDH"/>
</dbReference>
<dbReference type="PANTHER" id="PTHR44169">
    <property type="entry name" value="NADPH-DEPENDENT 1-ACYLDIHYDROXYACETONE PHOSPHATE REDUCTASE"/>
    <property type="match status" value="1"/>
</dbReference>
<dbReference type="PRINTS" id="PR00080">
    <property type="entry name" value="SDRFAMILY"/>
</dbReference>
<dbReference type="Proteomes" id="UP000240971">
    <property type="component" value="Unassembled WGS sequence"/>
</dbReference>
<evidence type="ECO:0000313" key="4">
    <source>
        <dbReference type="EMBL" id="PSL44632.1"/>
    </source>
</evidence>
<dbReference type="InterPro" id="IPR020904">
    <property type="entry name" value="Sc_DH/Rdtase_CS"/>
</dbReference>
<dbReference type="GO" id="GO:0016491">
    <property type="term" value="F:oxidoreductase activity"/>
    <property type="evidence" value="ECO:0007669"/>
    <property type="project" value="UniProtKB-KW"/>
</dbReference>
<keyword evidence="5" id="KW-1185">Reference proteome</keyword>
<dbReference type="CDD" id="cd05374">
    <property type="entry name" value="17beta-HSD-like_SDR_c"/>
    <property type="match status" value="1"/>
</dbReference>
<protein>
    <submittedName>
        <fullName evidence="4">NADP-dependent 3-hydroxy acid dehydrogenase YdfG</fullName>
    </submittedName>
</protein>
<dbReference type="EMBL" id="PYAW01000005">
    <property type="protein sequence ID" value="PSL44632.1"/>
    <property type="molecule type" value="Genomic_DNA"/>
</dbReference>
<name>A0A2P8HEH7_CHINA</name>
<dbReference type="PROSITE" id="PS00061">
    <property type="entry name" value="ADH_SHORT"/>
    <property type="match status" value="1"/>
</dbReference>
<dbReference type="Pfam" id="PF00106">
    <property type="entry name" value="adh_short"/>
    <property type="match status" value="1"/>
</dbReference>
<organism evidence="4 5">
    <name type="scientific">Chitinophaga niastensis</name>
    <dbReference type="NCBI Taxonomy" id="536980"/>
    <lineage>
        <taxon>Bacteria</taxon>
        <taxon>Pseudomonadati</taxon>
        <taxon>Bacteroidota</taxon>
        <taxon>Chitinophagia</taxon>
        <taxon>Chitinophagales</taxon>
        <taxon>Chitinophagaceae</taxon>
        <taxon>Chitinophaga</taxon>
    </lineage>
</organism>
<comment type="similarity">
    <text evidence="1 3">Belongs to the short-chain dehydrogenases/reductases (SDR) family.</text>
</comment>
<gene>
    <name evidence="4" type="ORF">CLV51_1054</name>
</gene>
<dbReference type="AlphaFoldDB" id="A0A2P8HEH7"/>
<evidence type="ECO:0000256" key="1">
    <source>
        <dbReference type="ARBA" id="ARBA00006484"/>
    </source>
</evidence>
<reference evidence="4 5" key="1">
    <citation type="submission" date="2018-03" db="EMBL/GenBank/DDBJ databases">
        <title>Genomic Encyclopedia of Archaeal and Bacterial Type Strains, Phase II (KMG-II): from individual species to whole genera.</title>
        <authorList>
            <person name="Goeker M."/>
        </authorList>
    </citation>
    <scope>NUCLEOTIDE SEQUENCE [LARGE SCALE GENOMIC DNA]</scope>
    <source>
        <strain evidence="4 5">DSM 24859</strain>
    </source>
</reference>
<dbReference type="PANTHER" id="PTHR44169:SF6">
    <property type="entry name" value="NADPH-DEPENDENT 1-ACYLDIHYDROXYACETONE PHOSPHATE REDUCTASE"/>
    <property type="match status" value="1"/>
</dbReference>
<comment type="caution">
    <text evidence="4">The sequence shown here is derived from an EMBL/GenBank/DDBJ whole genome shotgun (WGS) entry which is preliminary data.</text>
</comment>
<evidence type="ECO:0000256" key="3">
    <source>
        <dbReference type="RuleBase" id="RU000363"/>
    </source>
</evidence>
<dbReference type="Gene3D" id="3.40.50.720">
    <property type="entry name" value="NAD(P)-binding Rossmann-like Domain"/>
    <property type="match status" value="1"/>
</dbReference>
<keyword evidence="2" id="KW-0560">Oxidoreductase</keyword>